<sequence>MASDDIRNYDPDTGMLYRWEMPDSPRGFVVEIENDDDGPILCGCVSGPGFTKPAGFLYPAELRWLAENMPSMLASVEAYELRQESTS</sequence>
<organism evidence="1 2">
    <name type="scientific">Gordonia phage Vivi2</name>
    <dbReference type="NCBI Taxonomy" id="1821564"/>
    <lineage>
        <taxon>Viruses</taxon>
        <taxon>Duplodnaviria</taxon>
        <taxon>Heunggongvirae</taxon>
        <taxon>Uroviricota</taxon>
        <taxon>Caudoviricetes</taxon>
        <taxon>Stackebrandtviridae</taxon>
        <taxon>Schenleyvirinae</taxon>
        <taxon>Vividuovirus</taxon>
        <taxon>Vividuovirus vivi2</taxon>
    </lineage>
</organism>
<keyword evidence="2" id="KW-1185">Reference proteome</keyword>
<dbReference type="Proteomes" id="UP000201202">
    <property type="component" value="Segment"/>
</dbReference>
<dbReference type="EMBL" id="KU963250">
    <property type="protein sequence ID" value="AMS02910.1"/>
    <property type="molecule type" value="Genomic_DNA"/>
</dbReference>
<dbReference type="OrthoDB" id="18777at10239"/>
<reference evidence="1 2" key="1">
    <citation type="submission" date="2016-03" db="EMBL/GenBank/DDBJ databases">
        <authorList>
            <person name="Arora C."/>
            <person name="Burnet G."/>
            <person name="Bortz M."/>
            <person name="Conover D.H."/>
            <person name="Ghobrial J.A."/>
            <person name="Mezghani N.A."/>
            <person name="Thompson P.K."/>
            <person name="Ulbrich M.C."/>
            <person name="Furbee E.C."/>
            <person name="Grubb S.R."/>
            <person name="Warner M.H."/>
            <person name="Montgomery M.T."/>
            <person name="Garlena R.A."/>
            <person name="Russell D.A."/>
            <person name="Pope W.H."/>
            <person name="Jacobs-Sera D."/>
            <person name="Hendrix R.W."/>
            <person name="Hatfull G.F."/>
        </authorList>
    </citation>
    <scope>NUCLEOTIDE SEQUENCE [LARGE SCALE GENOMIC DNA]</scope>
</reference>
<protein>
    <submittedName>
        <fullName evidence="1">Uncharacterized protein</fullName>
    </submittedName>
</protein>
<gene>
    <name evidence="1" type="primary">78</name>
    <name evidence="1" type="ORF">SEA_VIVI2_78</name>
</gene>
<name>A0A142K9X7_9CAUD</name>
<dbReference type="RefSeq" id="YP_009302002.1">
    <property type="nucleotide sequence ID" value="NC_031239.1"/>
</dbReference>
<proteinExistence type="predicted"/>
<evidence type="ECO:0000313" key="2">
    <source>
        <dbReference type="Proteomes" id="UP000201202"/>
    </source>
</evidence>
<dbReference type="KEGG" id="vg:29126887"/>
<evidence type="ECO:0000313" key="1">
    <source>
        <dbReference type="EMBL" id="AMS02910.1"/>
    </source>
</evidence>
<dbReference type="GeneID" id="29126887"/>
<accession>A0A142K9X7</accession>